<sequence length="131" mass="15110">MDMSDSSNFSSIPPDPVKRRRRLIGTRGGDCYVRRVGQYWFADGDIVLEVGKYWFKVHSNKLMCSEIFSDMFKMPQPHDAEKVDGCPFVWLADSAEDWLATVKWLYSPQLEDIPHPVPFHFIPSALRMAAK</sequence>
<name>A0A8E2DH72_9APHY</name>
<evidence type="ECO:0000313" key="1">
    <source>
        <dbReference type="EMBL" id="OCH87850.1"/>
    </source>
</evidence>
<proteinExistence type="predicted"/>
<keyword evidence="2" id="KW-1185">Reference proteome</keyword>
<protein>
    <recommendedName>
        <fullName evidence="3">BTB domain-containing protein</fullName>
    </recommendedName>
</protein>
<accession>A0A8E2DH72</accession>
<dbReference type="Proteomes" id="UP000250043">
    <property type="component" value="Unassembled WGS sequence"/>
</dbReference>
<evidence type="ECO:0008006" key="3">
    <source>
        <dbReference type="Google" id="ProtNLM"/>
    </source>
</evidence>
<evidence type="ECO:0000313" key="2">
    <source>
        <dbReference type="Proteomes" id="UP000250043"/>
    </source>
</evidence>
<dbReference type="AlphaFoldDB" id="A0A8E2DH72"/>
<organism evidence="1 2">
    <name type="scientific">Obba rivulosa</name>
    <dbReference type="NCBI Taxonomy" id="1052685"/>
    <lineage>
        <taxon>Eukaryota</taxon>
        <taxon>Fungi</taxon>
        <taxon>Dikarya</taxon>
        <taxon>Basidiomycota</taxon>
        <taxon>Agaricomycotina</taxon>
        <taxon>Agaricomycetes</taxon>
        <taxon>Polyporales</taxon>
        <taxon>Gelatoporiaceae</taxon>
        <taxon>Obba</taxon>
    </lineage>
</organism>
<dbReference type="EMBL" id="KV722471">
    <property type="protein sequence ID" value="OCH87850.1"/>
    <property type="molecule type" value="Genomic_DNA"/>
</dbReference>
<dbReference type="OrthoDB" id="2799068at2759"/>
<reference evidence="1 2" key="1">
    <citation type="submission" date="2016-07" db="EMBL/GenBank/DDBJ databases">
        <title>Draft genome of the white-rot fungus Obba rivulosa 3A-2.</title>
        <authorList>
            <consortium name="DOE Joint Genome Institute"/>
            <person name="Miettinen O."/>
            <person name="Riley R."/>
            <person name="Acob R."/>
            <person name="Barry K."/>
            <person name="Cullen D."/>
            <person name="De Vries R."/>
            <person name="Hainaut M."/>
            <person name="Hatakka A."/>
            <person name="Henrissat B."/>
            <person name="Hilden K."/>
            <person name="Kuo R."/>
            <person name="Labutti K."/>
            <person name="Lipzen A."/>
            <person name="Makela M.R."/>
            <person name="Sandor L."/>
            <person name="Spatafora J.W."/>
            <person name="Grigoriev I.V."/>
            <person name="Hibbett D.S."/>
        </authorList>
    </citation>
    <scope>NUCLEOTIDE SEQUENCE [LARGE SCALE GENOMIC DNA]</scope>
    <source>
        <strain evidence="1 2">3A-2</strain>
    </source>
</reference>
<gene>
    <name evidence="1" type="ORF">OBBRIDRAFT_795835</name>
</gene>